<keyword evidence="6" id="KW-0560">Oxidoreductase</keyword>
<keyword evidence="4" id="KW-0325">Glycoprotein</keyword>
<dbReference type="InterPro" id="IPR011049">
    <property type="entry name" value="Serralysin-like_metalloprot_C"/>
</dbReference>
<organism evidence="6 7">
    <name type="scientific">Ectopseudomonas oleovorans</name>
    <name type="common">Pseudomonas oleovorans</name>
    <dbReference type="NCBI Taxonomy" id="301"/>
    <lineage>
        <taxon>Bacteria</taxon>
        <taxon>Pseudomonadati</taxon>
        <taxon>Pseudomonadota</taxon>
        <taxon>Gammaproteobacteria</taxon>
        <taxon>Pseudomonadales</taxon>
        <taxon>Pseudomonadaceae</taxon>
        <taxon>Ectopseudomonas</taxon>
    </lineage>
</organism>
<evidence type="ECO:0000256" key="5">
    <source>
        <dbReference type="SAM" id="MobiDB-lite"/>
    </source>
</evidence>
<dbReference type="PANTHER" id="PTHR11475:SF4">
    <property type="entry name" value="CHORION PEROXIDASE"/>
    <property type="match status" value="1"/>
</dbReference>
<dbReference type="PROSITE" id="PS00330">
    <property type="entry name" value="HEMOLYSIN_CALCIUM"/>
    <property type="match status" value="7"/>
</dbReference>
<comment type="subcellular location">
    <subcellularLocation>
        <location evidence="1">Secreted</location>
    </subcellularLocation>
</comment>
<evidence type="ECO:0000256" key="4">
    <source>
        <dbReference type="ARBA" id="ARBA00023180"/>
    </source>
</evidence>
<dbReference type="Pfam" id="PF00353">
    <property type="entry name" value="HemolysinCabind"/>
    <property type="match status" value="9"/>
</dbReference>
<accession>A0A379JYZ0</accession>
<dbReference type="Gene3D" id="2.60.40.2700">
    <property type="match status" value="1"/>
</dbReference>
<dbReference type="SUPFAM" id="SSF51120">
    <property type="entry name" value="beta-Roll"/>
    <property type="match status" value="6"/>
</dbReference>
<dbReference type="Gene3D" id="2.150.10.10">
    <property type="entry name" value="Serralysin-like metalloprotease, C-terminal"/>
    <property type="match status" value="3"/>
</dbReference>
<name>A0A379JYZ0_ECTOL</name>
<evidence type="ECO:0000256" key="1">
    <source>
        <dbReference type="ARBA" id="ARBA00004613"/>
    </source>
</evidence>
<proteinExistence type="predicted"/>
<keyword evidence="6" id="KW-0575">Peroxidase</keyword>
<dbReference type="RefSeq" id="WP_074858982.1">
    <property type="nucleotide sequence ID" value="NZ_FNZC01000034.1"/>
</dbReference>
<gene>
    <name evidence="6" type="primary">cya</name>
    <name evidence="6" type="ORF">NCTC10692_04332</name>
</gene>
<dbReference type="InterPro" id="IPR001343">
    <property type="entry name" value="Hemolysn_Ca-bd"/>
</dbReference>
<evidence type="ECO:0000313" key="6">
    <source>
        <dbReference type="EMBL" id="SUD53782.1"/>
    </source>
</evidence>
<dbReference type="GO" id="GO:0005509">
    <property type="term" value="F:calcium ion binding"/>
    <property type="evidence" value="ECO:0007669"/>
    <property type="project" value="InterPro"/>
</dbReference>
<dbReference type="GO" id="GO:0005576">
    <property type="term" value="C:extracellular region"/>
    <property type="evidence" value="ECO:0007669"/>
    <property type="project" value="UniProtKB-SubCell"/>
</dbReference>
<keyword evidence="3" id="KW-0106">Calcium</keyword>
<dbReference type="CDD" id="cd09821">
    <property type="entry name" value="An_peroxidase_bacterial_2"/>
    <property type="match status" value="1"/>
</dbReference>
<dbReference type="Gene3D" id="1.10.640.10">
    <property type="entry name" value="Haem peroxidase domain superfamily, animal type"/>
    <property type="match status" value="2"/>
</dbReference>
<dbReference type="PRINTS" id="PR00313">
    <property type="entry name" value="CABNDNGRPT"/>
</dbReference>
<dbReference type="InterPro" id="IPR019791">
    <property type="entry name" value="Haem_peroxidase_animal"/>
</dbReference>
<dbReference type="GO" id="GO:0004601">
    <property type="term" value="F:peroxidase activity"/>
    <property type="evidence" value="ECO:0007669"/>
    <property type="project" value="UniProtKB-KW"/>
</dbReference>
<dbReference type="GO" id="GO:0006979">
    <property type="term" value="P:response to oxidative stress"/>
    <property type="evidence" value="ECO:0007669"/>
    <property type="project" value="InterPro"/>
</dbReference>
<protein>
    <submittedName>
        <fullName evidence="6">Heme peroxidase</fullName>
    </submittedName>
</protein>
<evidence type="ECO:0000256" key="2">
    <source>
        <dbReference type="ARBA" id="ARBA00022525"/>
    </source>
</evidence>
<dbReference type="PROSITE" id="PS50292">
    <property type="entry name" value="PEROXIDASE_3"/>
    <property type="match status" value="1"/>
</dbReference>
<dbReference type="InterPro" id="IPR010255">
    <property type="entry name" value="Haem_peroxidase_sf"/>
</dbReference>
<dbReference type="Proteomes" id="UP000255303">
    <property type="component" value="Unassembled WGS sequence"/>
</dbReference>
<dbReference type="InterPro" id="IPR037120">
    <property type="entry name" value="Haem_peroxidase_sf_animal"/>
</dbReference>
<reference evidence="6 7" key="1">
    <citation type="submission" date="2018-06" db="EMBL/GenBank/DDBJ databases">
        <authorList>
            <consortium name="Pathogen Informatics"/>
            <person name="Doyle S."/>
        </authorList>
    </citation>
    <scope>NUCLEOTIDE SEQUENCE [LARGE SCALE GENOMIC DNA]</scope>
    <source>
        <strain evidence="6 7">NCTC10692</strain>
    </source>
</reference>
<dbReference type="GO" id="GO:0020037">
    <property type="term" value="F:heme binding"/>
    <property type="evidence" value="ECO:0007669"/>
    <property type="project" value="InterPro"/>
</dbReference>
<feature type="region of interest" description="Disordered" evidence="5">
    <location>
        <begin position="78"/>
        <end position="101"/>
    </location>
</feature>
<sequence length="2059" mass="213756">MAVKTTQSDLEFILQQIKIAEAHAGGASLYDLVGNPLLPYGLRTVDGTYNNLVPGQQHYGSADQTMPRLLEPEFRDAENGIDGNGAPPGFPGSGTQTSYEQTSGYVVDSQPRVISNLIVDQSLNNPAAVMAALEYAGSSDVFGDAQLVANALATLKTTEAAALGNSALVEASAALLAASAAAAQAAAEAAAQAQAQADAEALAHSEALALVTAAQAAEGAALAALIFALNNGGDVVGTLAAYNTAAAATVTAQEQAAAAGESAAASAAAAETAQADAQAAATRLASDTAAHELLLTEVAENSAEVAAAQAALDGLLDDMGIVMDNGSVQVPNVSPDEGLSAPFNAWMSLFGQFFDHGLDLVNKGGSGTVYIPLQPDDPLYVEGSHSNFMVLTRATNQPGPDGILGTPDDVREHVNQTTPFVDQNQTYTSHASHQVFLREYVMVDGKPVATGHLLDGPNGGLATWADIKAQAREMLGIDLTDADVTNVPLLATDQYGQFIRGENGFAMLIMPGNPPVQVEGDPDNPISTQGAVRTGHAFLDDIAHNAVPVIVGGQLMADSDSDVGNAVPVNSMTGRNQQYDNELLDAHYITGDGRGNENIGLTAVHHVFHSEHNRLVEANKQTILASGDLAFINEWLLVQVDQVPESADGLIWNGERLFQAARFVNEMQYQHLVFEEFVRKIQPFTDIFMVQPDIEIDAAIVAEFAHVVYRFGHSMLNETVDRLSFDMQSSDIGLIEAFLNPVEFASADGDVMAGSIIRGMTRQTGNEIDEFVTGVLRNNLVGLPLDLAAINIARGRDTGVPSLNSAREQFFAATGDSNLKPYVSWVDFALNIKNPASIINFIAAYGQHESILAADTAEAKRAAATLLVMGGSGSPSDRTDFLNSSGTWADRESGLNLVDFWIGGLAERKMLFGGMLGSTFNFVFEIQMEKLQDGDRFYYLSRTQGLDLLGALEANSFASLVMANTDLGQPGSSHLPGDLFASVDHILELNQALQIGADPVWGNPIMQALTPMVERGEGYLRYNGEAHVVLGGTEDNDTLIGGIGDDTLWGDGGNDRLEGGYGNDIIQGGDGDDIITDIGGDDIIKAGAGNDVIHGGNGLDLIFAGDGHDFVIGGTDGKEILGGTGNDFIHGGDGIDALFGGSGDDWVEGGGRFDYIAGDNGDIFFESPILGHDVLNGGQGDTDYDADSGDDIMFAGAGIQKNIGMWGFDWVIHKDSTVSAYSDLNQLVFDTEPLKVLRDRFSDVEALSGWDRDDVLRGDDRGNDPDAGEEEQLNANNALSQAGVDRINGLREMLDYLVELPPEEGDLEAAIAFNAGNILLGGGGSDVIEGRGGDDYIDGAAWLNVRISIRDDAGNEIGTADGMTKVITGKSGVLAGTAESLTLDQAMFSRLLNPGQLHIVREILYSKDENDIDTAVYFGLADEYDIIENFDGTWTVSHTRFAGGGGTVTTFDPLDPDGLSTTRKIVSDGTDTLRNIDRVQFADQVVWLIDRPAEGSVAISNMAPAEDEMLLAAATVSDPNGTEFAVLSYAWQALVAGEWVQVGTGQSFTPGDAEVGLALRVVVSFNDDMGNPESLVSAVTAPVLNVNDAPTGLPQLNNASPSVGQVLIASTAMIADADGLVGVTFAYQWQVGSGDSFSNIAGATAQSFTLTAAQAGQQVRVQVSYTDNRGTFESLTSAATAVVASAVIMGTNAANTLNGTALDDHILGLGGNDVLNGLAGNDILDGGAGNDTLDGGLGADVMLGGLGNDIYIVDNVGDQVIEAAGGGTDTVRTTLQEYGLGANVEHLTFIGTGNFTGYGNELANTITGGAGNDVLDGGTGIDRLVGGAGNDSYYVDNPGDVVVEAAGAGVDTVYSTSASFTLGANVENYVHLGAGAANATGNGLANQMTGGAAADILRGQGGDDVLSGLGGNDTLYGGAGADSLLGGEGADTLFGEGGNDILDGGDGDDILDGGVGNDIMIGGAGNDTLYASQGNDILVFGPNFGNDTIIGFDANPAGGQDLLNIAAFNLTAATFASRVSIADAGNDVLVTVGGADGGNIRLVGVTDHTSVTIADFQLV</sequence>
<dbReference type="PANTHER" id="PTHR11475">
    <property type="entry name" value="OXIDASE/PEROXIDASE"/>
    <property type="match status" value="1"/>
</dbReference>
<keyword evidence="2" id="KW-0964">Secreted</keyword>
<evidence type="ECO:0000256" key="3">
    <source>
        <dbReference type="ARBA" id="ARBA00022837"/>
    </source>
</evidence>
<dbReference type="SUPFAM" id="SSF48113">
    <property type="entry name" value="Heme-dependent peroxidases"/>
    <property type="match status" value="1"/>
</dbReference>
<dbReference type="InterPro" id="IPR018511">
    <property type="entry name" value="Hemolysin-typ_Ca-bd_CS"/>
</dbReference>
<dbReference type="EMBL" id="UGUV01000002">
    <property type="protein sequence ID" value="SUD53782.1"/>
    <property type="molecule type" value="Genomic_DNA"/>
</dbReference>
<evidence type="ECO:0000313" key="7">
    <source>
        <dbReference type="Proteomes" id="UP000255303"/>
    </source>
</evidence>
<dbReference type="Pfam" id="PF03098">
    <property type="entry name" value="An_peroxidase"/>
    <property type="match status" value="3"/>
</dbReference>